<dbReference type="Proteomes" id="UP000605148">
    <property type="component" value="Unassembled WGS sequence"/>
</dbReference>
<reference evidence="1" key="1">
    <citation type="journal article" date="2014" name="Int. J. Syst. Evol. Microbiol.">
        <title>Complete genome sequence of Corynebacterium casei LMG S-19264T (=DSM 44701T), isolated from a smear-ripened cheese.</title>
        <authorList>
            <consortium name="US DOE Joint Genome Institute (JGI-PGF)"/>
            <person name="Walter F."/>
            <person name="Albersmeier A."/>
            <person name="Kalinowski J."/>
            <person name="Ruckert C."/>
        </authorList>
    </citation>
    <scope>NUCLEOTIDE SEQUENCE</scope>
    <source>
        <strain evidence="1">CGMCC 1.12426</strain>
    </source>
</reference>
<accession>A0A916THQ1</accession>
<dbReference type="OrthoDB" id="20005at2"/>
<proteinExistence type="predicted"/>
<dbReference type="EMBL" id="BMFA01000004">
    <property type="protein sequence ID" value="GGB45414.1"/>
    <property type="molecule type" value="Genomic_DNA"/>
</dbReference>
<evidence type="ECO:0000313" key="2">
    <source>
        <dbReference type="Proteomes" id="UP000605148"/>
    </source>
</evidence>
<dbReference type="RefSeq" id="WP_150495600.1">
    <property type="nucleotide sequence ID" value="NZ_BMFA01000004.1"/>
</dbReference>
<keyword evidence="2" id="KW-1185">Reference proteome</keyword>
<name>A0A916THQ1_9HYPH</name>
<protein>
    <submittedName>
        <fullName evidence="1">Uncharacterized protein</fullName>
    </submittedName>
</protein>
<comment type="caution">
    <text evidence="1">The sequence shown here is derived from an EMBL/GenBank/DDBJ whole genome shotgun (WGS) entry which is preliminary data.</text>
</comment>
<gene>
    <name evidence="1" type="ORF">GCM10011316_16820</name>
</gene>
<reference evidence="1" key="2">
    <citation type="submission" date="2020-09" db="EMBL/GenBank/DDBJ databases">
        <authorList>
            <person name="Sun Q."/>
            <person name="Zhou Y."/>
        </authorList>
    </citation>
    <scope>NUCLEOTIDE SEQUENCE</scope>
    <source>
        <strain evidence="1">CGMCC 1.12426</strain>
    </source>
</reference>
<sequence length="523" mass="58605">MKSYYRHLQSTLTFGEDMPADYRPTMRSSAAFPLRFEADTIDTEVTFMGYWLLKRQMKEVGIVLTVRDDQGRKLHVQHLVVSSPKAYVWRASALAGTGKIGRVFLGSVEVEVFSTRDMVYPYPAITFSFISPMGRAFVHTCGRIYNDLEDLRENDEVTVPEAGFDLIPDDGYEPFFSFVNGPLDQSGSEIELEFVNQAGQSLVIPRRLGSLPPYGTAWIRAFSSDQEREHLGSGFGTVKVRHDLKGFFPRLVAGNEHIGPKALSLTHSYYDTSSETGAVTYWSNSHPDAFHDAVMPVAVPAVFERVEIVIYPIYPRSGVCLHFDFYRPDGTFLFRDQTPRSLAEGPRLQYVNCRAIADAHGYAGADLLCRVIVEGRGKCPARLKFGINYGNRGRIDMPSNICSSASMANPKFMGKPGTFKWCSIFEPDNELIYLTNTGFPKGSLEAANARVRLWRHADDTSIEWDITVPWNGVLEVLGDRKTEISQFLGGEVGWMTFTSDNPFLNGFYITDHGHGLVGADHIY</sequence>
<evidence type="ECO:0000313" key="1">
    <source>
        <dbReference type="EMBL" id="GGB45414.1"/>
    </source>
</evidence>
<organism evidence="1 2">
    <name type="scientific">Roseibium aquae</name>
    <dbReference type="NCBI Taxonomy" id="1323746"/>
    <lineage>
        <taxon>Bacteria</taxon>
        <taxon>Pseudomonadati</taxon>
        <taxon>Pseudomonadota</taxon>
        <taxon>Alphaproteobacteria</taxon>
        <taxon>Hyphomicrobiales</taxon>
        <taxon>Stappiaceae</taxon>
        <taxon>Roseibium</taxon>
    </lineage>
</organism>
<dbReference type="AlphaFoldDB" id="A0A916THQ1"/>